<dbReference type="Gene3D" id="3.40.50.720">
    <property type="entry name" value="NAD(P)-binding Rossmann-like Domain"/>
    <property type="match status" value="1"/>
</dbReference>
<evidence type="ECO:0000313" key="5">
    <source>
        <dbReference type="Proteomes" id="UP001165489"/>
    </source>
</evidence>
<dbReference type="PRINTS" id="PR00081">
    <property type="entry name" value="GDHRDH"/>
</dbReference>
<dbReference type="RefSeq" id="WP_241347299.1">
    <property type="nucleotide sequence ID" value="NZ_JAKZGP010000010.1"/>
</dbReference>
<dbReference type="InterPro" id="IPR020904">
    <property type="entry name" value="Sc_DH/Rdtase_CS"/>
</dbReference>
<dbReference type="PIRSF" id="PIRSF000126">
    <property type="entry name" value="11-beta-HSD1"/>
    <property type="match status" value="1"/>
</dbReference>
<dbReference type="PRINTS" id="PR00080">
    <property type="entry name" value="SDRFAMILY"/>
</dbReference>
<dbReference type="SUPFAM" id="SSF51735">
    <property type="entry name" value="NAD(P)-binding Rossmann-fold domains"/>
    <property type="match status" value="1"/>
</dbReference>
<comment type="caution">
    <text evidence="4">The sequence shown here is derived from an EMBL/GenBank/DDBJ whole genome shotgun (WGS) entry which is preliminary data.</text>
</comment>
<name>A0ABS9UYV6_9BACT</name>
<dbReference type="Proteomes" id="UP001165489">
    <property type="component" value="Unassembled WGS sequence"/>
</dbReference>
<organism evidence="4 5">
    <name type="scientific">Belliella filtrata</name>
    <dbReference type="NCBI Taxonomy" id="2923435"/>
    <lineage>
        <taxon>Bacteria</taxon>
        <taxon>Pseudomonadati</taxon>
        <taxon>Bacteroidota</taxon>
        <taxon>Cytophagia</taxon>
        <taxon>Cytophagales</taxon>
        <taxon>Cyclobacteriaceae</taxon>
        <taxon>Belliella</taxon>
    </lineage>
</organism>
<gene>
    <name evidence="4" type="ORF">MM239_06000</name>
</gene>
<dbReference type="PANTHER" id="PTHR42901:SF1">
    <property type="entry name" value="ALCOHOL DEHYDROGENASE"/>
    <property type="match status" value="1"/>
</dbReference>
<dbReference type="CDD" id="cd05233">
    <property type="entry name" value="SDR_c"/>
    <property type="match status" value="1"/>
</dbReference>
<evidence type="ECO:0000256" key="3">
    <source>
        <dbReference type="RuleBase" id="RU000363"/>
    </source>
</evidence>
<comment type="similarity">
    <text evidence="1 3">Belongs to the short-chain dehydrogenases/reductases (SDR) family.</text>
</comment>
<dbReference type="InterPro" id="IPR002347">
    <property type="entry name" value="SDR_fam"/>
</dbReference>
<evidence type="ECO:0000313" key="4">
    <source>
        <dbReference type="EMBL" id="MCH7408938.1"/>
    </source>
</evidence>
<proteinExistence type="inferred from homology"/>
<accession>A0ABS9UYV6</accession>
<dbReference type="InterPro" id="IPR036291">
    <property type="entry name" value="NAD(P)-bd_dom_sf"/>
</dbReference>
<keyword evidence="5" id="KW-1185">Reference proteome</keyword>
<dbReference type="EMBL" id="JAKZGP010000010">
    <property type="protein sequence ID" value="MCH7408938.1"/>
    <property type="molecule type" value="Genomic_DNA"/>
</dbReference>
<dbReference type="Pfam" id="PF00106">
    <property type="entry name" value="adh_short"/>
    <property type="match status" value="1"/>
</dbReference>
<keyword evidence="2" id="KW-0560">Oxidoreductase</keyword>
<sequence length="281" mass="30414">MSKTRKTALITGASKGLGRALAIEAAAIGFDLILVSLPQSGTYLLADQIEQTYDVSVKVFEIDLLDAESIDLLASYTDQLPSLEMLINNAGCGGSGAFETASVAYIDKVLQLNVITMTLLTRKLIPALMRSSKRSYVMNISSIAAFAPIGYKHVYPASKAFVYAFTLGLREEYRNAGVSFSTVHPGPMLTNSDSCRRIVKQGNIARFCLESTTKVAQTSLQATLKGKAVIIPGLGNKLTYLFMKLLPSGIVKKLITQGVKKEIDIENEPIKGNWNAQTIPT</sequence>
<protein>
    <submittedName>
        <fullName evidence="4">SDR family NAD(P)-dependent oxidoreductase</fullName>
    </submittedName>
</protein>
<dbReference type="PANTHER" id="PTHR42901">
    <property type="entry name" value="ALCOHOL DEHYDROGENASE"/>
    <property type="match status" value="1"/>
</dbReference>
<reference evidence="4" key="1">
    <citation type="submission" date="2022-03" db="EMBL/GenBank/DDBJ databases">
        <title>De novo assembled genomes of Belliella spp. (Cyclobacteriaceae) strains.</title>
        <authorList>
            <person name="Szabo A."/>
            <person name="Korponai K."/>
            <person name="Felfoldi T."/>
        </authorList>
    </citation>
    <scope>NUCLEOTIDE SEQUENCE</scope>
    <source>
        <strain evidence="4">DSM 111904</strain>
    </source>
</reference>
<dbReference type="PROSITE" id="PS00061">
    <property type="entry name" value="ADH_SHORT"/>
    <property type="match status" value="1"/>
</dbReference>
<evidence type="ECO:0000256" key="2">
    <source>
        <dbReference type="ARBA" id="ARBA00023002"/>
    </source>
</evidence>
<evidence type="ECO:0000256" key="1">
    <source>
        <dbReference type="ARBA" id="ARBA00006484"/>
    </source>
</evidence>